<protein>
    <submittedName>
        <fullName evidence="2">Lipoprotein LenA</fullName>
    </submittedName>
</protein>
<dbReference type="AlphaFoldDB" id="A0A1D7US35"/>
<dbReference type="RefSeq" id="WP_069605663.1">
    <property type="nucleotide sequence ID" value="NZ_CP015217.1"/>
</dbReference>
<sequence>MKLVKIFLVLSFALLVSNACKKEEKKDVPQILGTRFANYDQWIYKIPGSDKKEDQVSLVYGMEEVTGLETVDVQVPTKDKKGMVSATFLKVRTVENKEGYAPVKNFSENVYFVLNASEDAFVKPTITANTKGKLKRGMYCLEQEVIGEFSKVTCYDSILEEEKLTNYYDVWIKTASPHLSKDALLGETIKLLKKASQELAKYNSATEEEKTKILSSATEALKKAASKQDEFSTDITNLASKFNLSLE</sequence>
<dbReference type="Proteomes" id="UP000094197">
    <property type="component" value="Chromosome 1"/>
</dbReference>
<keyword evidence="1" id="KW-0732">Signal</keyword>
<evidence type="ECO:0000313" key="2">
    <source>
        <dbReference type="EMBL" id="AOP32413.1"/>
    </source>
</evidence>
<keyword evidence="2" id="KW-0449">Lipoprotein</keyword>
<dbReference type="EMBL" id="CP015217">
    <property type="protein sequence ID" value="AOP32413.1"/>
    <property type="molecule type" value="Genomic_DNA"/>
</dbReference>
<name>A0A1D7US35_9LEPT</name>
<keyword evidence="3" id="KW-1185">Reference proteome</keyword>
<organism evidence="2 3">
    <name type="scientific">Leptospira tipperaryensis</name>
    <dbReference type="NCBI Taxonomy" id="2564040"/>
    <lineage>
        <taxon>Bacteria</taxon>
        <taxon>Pseudomonadati</taxon>
        <taxon>Spirochaetota</taxon>
        <taxon>Spirochaetia</taxon>
        <taxon>Leptospirales</taxon>
        <taxon>Leptospiraceae</taxon>
        <taxon>Leptospira</taxon>
    </lineage>
</organism>
<accession>A0A1D7US35</accession>
<dbReference type="InterPro" id="IPR031024">
    <property type="entry name" value="Lipo_LenA_lepto"/>
</dbReference>
<gene>
    <name evidence="2" type="ORF">A0128_00040</name>
</gene>
<proteinExistence type="predicted"/>
<evidence type="ECO:0000313" key="3">
    <source>
        <dbReference type="Proteomes" id="UP000094197"/>
    </source>
</evidence>
<dbReference type="KEGG" id="laj:A0128_00040"/>
<feature type="signal peptide" evidence="1">
    <location>
        <begin position="1"/>
        <end position="21"/>
    </location>
</feature>
<feature type="chain" id="PRO_5009100301" evidence="1">
    <location>
        <begin position="22"/>
        <end position="247"/>
    </location>
</feature>
<dbReference type="OrthoDB" id="339820at2"/>
<reference evidence="2 3" key="1">
    <citation type="submission" date="2016-04" db="EMBL/GenBank/DDBJ databases">
        <title>Complete genome seqeunce of Leptospira alstonii serovar Room22.</title>
        <authorList>
            <person name="Nally J.E."/>
            <person name="Bayles D.O."/>
            <person name="Hurley D."/>
            <person name="Fanning S."/>
            <person name="McMahon B.J."/>
            <person name="Arent Z."/>
        </authorList>
    </citation>
    <scope>NUCLEOTIDE SEQUENCE [LARGE SCALE GENOMIC DNA]</scope>
    <source>
        <strain evidence="2 3">GWTS #1</strain>
    </source>
</reference>
<evidence type="ECO:0000256" key="1">
    <source>
        <dbReference type="SAM" id="SignalP"/>
    </source>
</evidence>
<dbReference type="NCBIfam" id="TIGR04457">
    <property type="entry name" value="lipo_LenA_lepto"/>
    <property type="match status" value="1"/>
</dbReference>